<dbReference type="SUPFAM" id="SSF52058">
    <property type="entry name" value="L domain-like"/>
    <property type="match status" value="1"/>
</dbReference>
<evidence type="ECO:0000256" key="6">
    <source>
        <dbReference type="ARBA" id="ARBA00022667"/>
    </source>
</evidence>
<dbReference type="InterPro" id="IPR055414">
    <property type="entry name" value="LRR_R13L4/SHOC2-like"/>
</dbReference>
<dbReference type="Gene3D" id="3.40.50.300">
    <property type="entry name" value="P-loop containing nucleotide triphosphate hydrolases"/>
    <property type="match status" value="1"/>
</dbReference>
<keyword evidence="6" id="KW-0381">Hypersensitive response</keyword>
<dbReference type="Pfam" id="PF23559">
    <property type="entry name" value="WHD_DRP"/>
    <property type="match status" value="1"/>
</dbReference>
<evidence type="ECO:0000256" key="8">
    <source>
        <dbReference type="ARBA" id="ARBA00022741"/>
    </source>
</evidence>
<evidence type="ECO:0000256" key="4">
    <source>
        <dbReference type="ARBA" id="ARBA00022490"/>
    </source>
</evidence>
<dbReference type="InterPro" id="IPR042197">
    <property type="entry name" value="Apaf_helical"/>
</dbReference>
<keyword evidence="15" id="KW-1185">Reference proteome</keyword>
<sequence>MASSLITSINSALRGLEFADEYIARRIPYALKNLKLKLMNFKVFVVLCARILGKENDEYPLSLGSLLATIEDVVGRSIVEVQLNCIPTGAGLKNLEMKIGSFVREMLDLEGQIDEWYASAMSNQPMTTGSLTAEEIGEIADSIAENSVGIMSFRYYYFMYDNLAPDQAMIVYVESLAKFMDFFGVQMTFLKDLIRFTLWVSADERTHLEGLLFHFEVVAVNAARVFLMSPEDKLEGERCEEMRARASGVLQKIMPFDQHVNQTYGEALSSSRLLLFRHLDDPTHEEDCGYTVIVLKDFLDSLISVLWVILQTDLPIRDQMQTAFEALKFLRTIVKKQHPRKLDDEIRNQIGVLVCDAGDLILMIHQSDCETDPGFRDLSERIRLTGAVVQGEVSQASVIKFPKTNGLGFVDYVQENLMELMMTHEGESIIKNHVQIIGESLVSLRSSLDETLRFHNENEDLQALWNRVLKMGYEADLLTDRLVTEDFDSFSALTDSMIESILADIMTINSDLLQMSYGNVKRHPRKKIKKSETRIPNDRFPQISPSILNEIVGFREEITSIIDRLTRGSDKLKIVVISGMAGSGKTTLASRVYNDPAIMCHFHVRAWHTVSQVFDKRKVVSGLLKQIDPTGASSDRTQHDLVQKLWRNLKRKRYLIFLDDVWTTEPWESLKESFPDDSTQSRIILTSRLRNVVPLARLDGEPHSLRPFTENESMELLQRKLMIPGKNWPVELSQLGMQIVRDCRGLPLTIVIVAGLLAKMEQERRGEILEALSLGEQCLNTLELSYKNLPEHLKPCFLYFGAFPSDEEISVRRLIRLWIAEGFVRRSNSMTIENVAEGYMVDLIERSLVMVAKRRSLDNGAKTCLIHDLLHDFCLRKATEENFFLLLRGYDELSDFNSHGRRLCIYSHPIHLKKSRLFSPHARSLLFFSTKEIAGGHEEDWLDFSIIIRSFRVVKVLSLPEIHFGRVISSEIELLNLLRYLNLEGRLKDIPLSIGKLSSLQTLILRPGVEGISLPHTLWNLRKLKCLYINGGLNIGGILPIENLESSPILDELECFSCAIFYSHDRMDQQMSKFPNIRRLRINLIRVLNSESKFYKIVVPDTLSRLESLHLSGFLLFQPKMEFDLPEKLRKLTLSHLRLPWSGISTIGKLPNLEVLKLCHRCFSGKSWDMEEGNFPNLRYLKMFNLDLAQWTSSSDDLLPCLQKLDLIDCGNLEEIPSSLESIYTLKTMVVSRCSPTLVSLVKSFEEEQLDQGNSSLRIHIGELSTR</sequence>
<dbReference type="GO" id="GO:0009626">
    <property type="term" value="P:plant-type hypersensitive response"/>
    <property type="evidence" value="ECO:0007669"/>
    <property type="project" value="UniProtKB-KW"/>
</dbReference>
<evidence type="ECO:0000313" key="15">
    <source>
        <dbReference type="Proteomes" id="UP001161247"/>
    </source>
</evidence>
<evidence type="ECO:0000256" key="2">
    <source>
        <dbReference type="ARBA" id="ARBA00004496"/>
    </source>
</evidence>
<dbReference type="Gene3D" id="1.10.8.430">
    <property type="entry name" value="Helical domain of apoptotic protease-activating factors"/>
    <property type="match status" value="1"/>
</dbReference>
<feature type="domain" description="NB-ARC" evidence="11">
    <location>
        <begin position="557"/>
        <end position="721"/>
    </location>
</feature>
<dbReference type="EMBL" id="OX459126">
    <property type="protein sequence ID" value="CAI9117462.1"/>
    <property type="molecule type" value="Genomic_DNA"/>
</dbReference>
<reference evidence="14" key="1">
    <citation type="submission" date="2023-03" db="EMBL/GenBank/DDBJ databases">
        <authorList>
            <person name="Julca I."/>
        </authorList>
    </citation>
    <scope>NUCLEOTIDE SEQUENCE</scope>
</reference>
<protein>
    <submittedName>
        <fullName evidence="14">OLC1v1018860C1</fullName>
    </submittedName>
</protein>
<keyword evidence="5" id="KW-0433">Leucine-rich repeat</keyword>
<proteinExistence type="inferred from homology"/>
<keyword evidence="10" id="KW-0067">ATP-binding</keyword>
<evidence type="ECO:0000256" key="3">
    <source>
        <dbReference type="ARBA" id="ARBA00008894"/>
    </source>
</evidence>
<name>A0AAV1ECK8_OLDCO</name>
<comment type="similarity">
    <text evidence="3">Belongs to the disease resistance NB-LRR family.</text>
</comment>
<dbReference type="FunFam" id="1.10.10.10:FF:000322">
    <property type="entry name" value="Probable disease resistance protein At1g63360"/>
    <property type="match status" value="1"/>
</dbReference>
<dbReference type="InterPro" id="IPR027417">
    <property type="entry name" value="P-loop_NTPase"/>
</dbReference>
<dbReference type="AlphaFoldDB" id="A0AAV1ECK8"/>
<keyword evidence="4" id="KW-0963">Cytoplasm</keyword>
<evidence type="ECO:0000256" key="10">
    <source>
        <dbReference type="ARBA" id="ARBA00022840"/>
    </source>
</evidence>
<evidence type="ECO:0000313" key="14">
    <source>
        <dbReference type="EMBL" id="CAI9117462.1"/>
    </source>
</evidence>
<evidence type="ECO:0000256" key="1">
    <source>
        <dbReference type="ARBA" id="ARBA00002074"/>
    </source>
</evidence>
<dbReference type="Gene3D" id="3.80.10.10">
    <property type="entry name" value="Ribonuclease Inhibitor"/>
    <property type="match status" value="2"/>
</dbReference>
<evidence type="ECO:0000259" key="13">
    <source>
        <dbReference type="Pfam" id="PF23598"/>
    </source>
</evidence>
<dbReference type="Gene3D" id="1.10.10.10">
    <property type="entry name" value="Winged helix-like DNA-binding domain superfamily/Winged helix DNA-binding domain"/>
    <property type="match status" value="1"/>
</dbReference>
<dbReference type="PRINTS" id="PR00364">
    <property type="entry name" value="DISEASERSIST"/>
</dbReference>
<dbReference type="GO" id="GO:0005524">
    <property type="term" value="F:ATP binding"/>
    <property type="evidence" value="ECO:0007669"/>
    <property type="project" value="UniProtKB-KW"/>
</dbReference>
<comment type="subcellular location">
    <subcellularLocation>
        <location evidence="2">Cytoplasm</location>
    </subcellularLocation>
</comment>
<evidence type="ECO:0000256" key="9">
    <source>
        <dbReference type="ARBA" id="ARBA00022821"/>
    </source>
</evidence>
<dbReference type="GO" id="GO:0005737">
    <property type="term" value="C:cytoplasm"/>
    <property type="evidence" value="ECO:0007669"/>
    <property type="project" value="UniProtKB-SubCell"/>
</dbReference>
<dbReference type="PANTHER" id="PTHR23155">
    <property type="entry name" value="DISEASE RESISTANCE PROTEIN RP"/>
    <property type="match status" value="1"/>
</dbReference>
<keyword evidence="7" id="KW-0677">Repeat</keyword>
<evidence type="ECO:0000256" key="5">
    <source>
        <dbReference type="ARBA" id="ARBA00022614"/>
    </source>
</evidence>
<dbReference type="Proteomes" id="UP001161247">
    <property type="component" value="Chromosome 9"/>
</dbReference>
<dbReference type="GO" id="GO:0051607">
    <property type="term" value="P:defense response to virus"/>
    <property type="evidence" value="ECO:0007669"/>
    <property type="project" value="UniProtKB-ARBA"/>
</dbReference>
<dbReference type="InterPro" id="IPR002182">
    <property type="entry name" value="NB-ARC"/>
</dbReference>
<dbReference type="Pfam" id="PF00931">
    <property type="entry name" value="NB-ARC"/>
    <property type="match status" value="1"/>
</dbReference>
<evidence type="ECO:0000259" key="12">
    <source>
        <dbReference type="Pfam" id="PF23559"/>
    </source>
</evidence>
<dbReference type="Pfam" id="PF23598">
    <property type="entry name" value="LRR_14"/>
    <property type="match status" value="1"/>
</dbReference>
<dbReference type="InterPro" id="IPR058922">
    <property type="entry name" value="WHD_DRP"/>
</dbReference>
<dbReference type="PANTHER" id="PTHR23155:SF1152">
    <property type="entry name" value="AAA+ ATPASE DOMAIN-CONTAINING PROTEIN"/>
    <property type="match status" value="1"/>
</dbReference>
<feature type="domain" description="Disease resistance R13L4/SHOC-2-like LRR" evidence="13">
    <location>
        <begin position="948"/>
        <end position="1136"/>
    </location>
</feature>
<keyword evidence="9" id="KW-0611">Plant defense</keyword>
<evidence type="ECO:0000259" key="11">
    <source>
        <dbReference type="Pfam" id="PF00931"/>
    </source>
</evidence>
<dbReference type="InterPro" id="IPR036388">
    <property type="entry name" value="WH-like_DNA-bd_sf"/>
</dbReference>
<dbReference type="FunFam" id="3.40.50.300:FF:001091">
    <property type="entry name" value="Probable disease resistance protein At1g61300"/>
    <property type="match status" value="1"/>
</dbReference>
<comment type="function">
    <text evidence="1">Confers resistance to late blight (Phytophthora infestans) races carrying the avirulence gene Avr1. Resistance proteins guard the plant against pathogens that contain an appropriate avirulence protein via an indirect interaction with this avirulence protein. That triggers a defense system including the hypersensitive response, which restricts the pathogen growth.</text>
</comment>
<gene>
    <name evidence="14" type="ORF">OLC1_LOCUS23519</name>
</gene>
<evidence type="ECO:0000256" key="7">
    <source>
        <dbReference type="ARBA" id="ARBA00022737"/>
    </source>
</evidence>
<accession>A0AAV1ECK8</accession>
<feature type="domain" description="Disease resistance protein winged helix" evidence="12">
    <location>
        <begin position="803"/>
        <end position="873"/>
    </location>
</feature>
<keyword evidence="8" id="KW-0547">Nucleotide-binding</keyword>
<dbReference type="InterPro" id="IPR044974">
    <property type="entry name" value="Disease_R_plants"/>
</dbReference>
<dbReference type="GO" id="GO:0043531">
    <property type="term" value="F:ADP binding"/>
    <property type="evidence" value="ECO:0007669"/>
    <property type="project" value="InterPro"/>
</dbReference>
<dbReference type="InterPro" id="IPR032675">
    <property type="entry name" value="LRR_dom_sf"/>
</dbReference>
<organism evidence="14 15">
    <name type="scientific">Oldenlandia corymbosa var. corymbosa</name>
    <dbReference type="NCBI Taxonomy" id="529605"/>
    <lineage>
        <taxon>Eukaryota</taxon>
        <taxon>Viridiplantae</taxon>
        <taxon>Streptophyta</taxon>
        <taxon>Embryophyta</taxon>
        <taxon>Tracheophyta</taxon>
        <taxon>Spermatophyta</taxon>
        <taxon>Magnoliopsida</taxon>
        <taxon>eudicotyledons</taxon>
        <taxon>Gunneridae</taxon>
        <taxon>Pentapetalae</taxon>
        <taxon>asterids</taxon>
        <taxon>lamiids</taxon>
        <taxon>Gentianales</taxon>
        <taxon>Rubiaceae</taxon>
        <taxon>Rubioideae</taxon>
        <taxon>Spermacoceae</taxon>
        <taxon>Hedyotis-Oldenlandia complex</taxon>
        <taxon>Oldenlandia</taxon>
    </lineage>
</organism>
<dbReference type="SUPFAM" id="SSF52540">
    <property type="entry name" value="P-loop containing nucleoside triphosphate hydrolases"/>
    <property type="match status" value="1"/>
</dbReference>